<reference evidence="1" key="2">
    <citation type="submission" date="2025-08" db="UniProtKB">
        <authorList>
            <consortium name="RefSeq"/>
        </authorList>
    </citation>
    <scope>IDENTIFICATION</scope>
</reference>
<gene>
    <name evidence="1" type="ORF">An04g04420</name>
</gene>
<name>A0AAJ8DY91_ASPNG</name>
<dbReference type="GeneID" id="84590884"/>
<evidence type="ECO:0000313" key="1">
    <source>
        <dbReference type="RefSeq" id="XP_059600543.1"/>
    </source>
</evidence>
<dbReference type="VEuPathDB" id="FungiDB:An04g04420"/>
<reference evidence="1" key="1">
    <citation type="submission" date="2025-02" db="EMBL/GenBank/DDBJ databases">
        <authorList>
            <consortium name="NCBI Genome Project"/>
        </authorList>
    </citation>
    <scope>NUCLEOTIDE SEQUENCE</scope>
</reference>
<dbReference type="AlphaFoldDB" id="A0AAJ8DY91"/>
<organism evidence="1">
    <name type="scientific">Aspergillus niger</name>
    <dbReference type="NCBI Taxonomy" id="5061"/>
    <lineage>
        <taxon>Eukaryota</taxon>
        <taxon>Fungi</taxon>
        <taxon>Dikarya</taxon>
        <taxon>Ascomycota</taxon>
        <taxon>Pezizomycotina</taxon>
        <taxon>Eurotiomycetes</taxon>
        <taxon>Eurotiomycetidae</taxon>
        <taxon>Eurotiales</taxon>
        <taxon>Aspergillaceae</taxon>
        <taxon>Aspergillus</taxon>
        <taxon>Aspergillus subgen. Circumdati</taxon>
    </lineage>
</organism>
<accession>A0AAJ8DY91</accession>
<dbReference type="RefSeq" id="XP_059600543.1">
    <property type="nucleotide sequence ID" value="XM_059747479.1"/>
</dbReference>
<dbReference type="KEGG" id="ang:An04g04420"/>
<sequence>MPGRLDPRTFPHYCGGLPEYMSSKGVQDRAGDVSLRAMTGCDRTMIFCNYFSSSAFPIQVFVAFGIQRTAFEGIDDQSNTSVYTHGAKIGRTSFSREHCSGSSVIGSKLAIKDRVVMFAKLPTPEMKDQDWEFVGKRRGKLLGLDPVPVVIRRADKTSSGEELSRSQQHAVFGLGTVSILMRAI</sequence>
<proteinExistence type="predicted"/>
<protein>
    <submittedName>
        <fullName evidence="1">Uncharacterized protein</fullName>
    </submittedName>
</protein>